<dbReference type="GO" id="GO:0005829">
    <property type="term" value="C:cytosol"/>
    <property type="evidence" value="ECO:0007669"/>
    <property type="project" value="TreeGrafter"/>
</dbReference>
<dbReference type="GO" id="GO:0016504">
    <property type="term" value="F:peptidase activator activity"/>
    <property type="evidence" value="ECO:0007669"/>
    <property type="project" value="InterPro"/>
</dbReference>
<dbReference type="OrthoDB" id="6284701at2759"/>
<dbReference type="Proteomes" id="UP000274429">
    <property type="component" value="Unassembled WGS sequence"/>
</dbReference>
<name>A0A0R3X6Q1_HYDTA</name>
<sequence>MFNKRISCIIATVMSDAEQYIEIRRINHLLPYSDQIEAYAEAATIGLRESFRRLISSSTYLCHHHNFTFDIKNFIEMFGFRFTKREFIGIVRFGLALVFCRQTDRTFRAVWADCIQFLLTNAGVFITRDELQLDWRLFRNAAIDIGMTNDVRQCKLDFKNGKPIVGILNSAKSRVWLDDIFHIWYKYPKPEISKEVISLLSCLALGCPGRIDWEPHLDRIFNFLMLIFSPEKVLGDYGETVALDIADILVFSIVPGSSTIDRLRDFFEVGQTLPS</sequence>
<evidence type="ECO:0000313" key="2">
    <source>
        <dbReference type="Proteomes" id="UP000274429"/>
    </source>
</evidence>
<dbReference type="STRING" id="6205.A0A0R3X6Q1"/>
<dbReference type="GO" id="GO:0010499">
    <property type="term" value="P:proteasomal ubiquitin-independent protein catabolic process"/>
    <property type="evidence" value="ECO:0007669"/>
    <property type="project" value="TreeGrafter"/>
</dbReference>
<reference evidence="1 2" key="2">
    <citation type="submission" date="2018-11" db="EMBL/GenBank/DDBJ databases">
        <authorList>
            <consortium name="Pathogen Informatics"/>
        </authorList>
    </citation>
    <scope>NUCLEOTIDE SEQUENCE [LARGE SCALE GENOMIC DNA]</scope>
</reference>
<dbReference type="AlphaFoldDB" id="A0A0R3X6Q1"/>
<reference evidence="3" key="1">
    <citation type="submission" date="2017-02" db="UniProtKB">
        <authorList>
            <consortium name="WormBaseParasite"/>
        </authorList>
    </citation>
    <scope>IDENTIFICATION</scope>
</reference>
<dbReference type="PANTHER" id="PTHR32170:SF3">
    <property type="entry name" value="PROTEASOME ACTIVATOR COMPLEX SUBUNIT 4"/>
    <property type="match status" value="1"/>
</dbReference>
<dbReference type="InterPro" id="IPR035309">
    <property type="entry name" value="PSME4"/>
</dbReference>
<keyword evidence="2" id="KW-1185">Reference proteome</keyword>
<dbReference type="GO" id="GO:0005634">
    <property type="term" value="C:nucleus"/>
    <property type="evidence" value="ECO:0007669"/>
    <property type="project" value="TreeGrafter"/>
</dbReference>
<organism evidence="3">
    <name type="scientific">Hydatigena taeniaeformis</name>
    <name type="common">Feline tapeworm</name>
    <name type="synonym">Taenia taeniaeformis</name>
    <dbReference type="NCBI Taxonomy" id="6205"/>
    <lineage>
        <taxon>Eukaryota</taxon>
        <taxon>Metazoa</taxon>
        <taxon>Spiralia</taxon>
        <taxon>Lophotrochozoa</taxon>
        <taxon>Platyhelminthes</taxon>
        <taxon>Cestoda</taxon>
        <taxon>Eucestoda</taxon>
        <taxon>Cyclophyllidea</taxon>
        <taxon>Taeniidae</taxon>
        <taxon>Hydatigera</taxon>
    </lineage>
</organism>
<evidence type="ECO:0000313" key="3">
    <source>
        <dbReference type="WBParaSite" id="TTAC_0000919401-mRNA-1"/>
    </source>
</evidence>
<gene>
    <name evidence="1" type="ORF">TTAC_LOCUS9179</name>
</gene>
<dbReference type="WBParaSite" id="TTAC_0000919401-mRNA-1">
    <property type="protein sequence ID" value="TTAC_0000919401-mRNA-1"/>
    <property type="gene ID" value="TTAC_0000919401"/>
</dbReference>
<evidence type="ECO:0000313" key="1">
    <source>
        <dbReference type="EMBL" id="VDM33919.1"/>
    </source>
</evidence>
<accession>A0A0R3X6Q1</accession>
<protein>
    <submittedName>
        <fullName evidence="3">Rab-GAP TBC domain-containing protein</fullName>
    </submittedName>
</protein>
<proteinExistence type="predicted"/>
<dbReference type="PANTHER" id="PTHR32170">
    <property type="entry name" value="PROTEASOME ACTIVATOR COMPLEX SUBUNIT 4"/>
    <property type="match status" value="1"/>
</dbReference>
<dbReference type="GO" id="GO:0070628">
    <property type="term" value="F:proteasome binding"/>
    <property type="evidence" value="ECO:0007669"/>
    <property type="project" value="InterPro"/>
</dbReference>
<dbReference type="EMBL" id="UYWX01020704">
    <property type="protein sequence ID" value="VDM33919.1"/>
    <property type="molecule type" value="Genomic_DNA"/>
</dbReference>